<gene>
    <name evidence="2" type="ORF">LSALG_LOCUS24020</name>
</gene>
<proteinExistence type="predicted"/>
<protein>
    <submittedName>
        <fullName evidence="2">Uncharacterized protein</fullName>
    </submittedName>
</protein>
<feature type="region of interest" description="Disordered" evidence="1">
    <location>
        <begin position="296"/>
        <end position="315"/>
    </location>
</feature>
<sequence length="358" mass="40531">MSYWSKRWFRQREYGGVCYGCGYSSLILQFVYEKEGILVPADEPKAEFLKYHYPRAIEDDVDPKNHVLEAYLLCININDGLGILLSKPDEGSSKKYRKSNTILTPEKTDKDTTVSKSPKKQPVEVVKVSKKSKKSQETTQPDFTKKLIPTKSGVLKRIKKMSYKAKTYPERSSSFPPSMIRKPHVTRKGVVLREVPILFLTSSKKRMAEDVAKHISSKTKKLKKRKLILQVDEDEEIVPDSPLGVLNDEHLVASQGILEIATVQTDTSLPLIITSISPTTHSPTFDMVIDNPITSLFSSQSTDPPKPLNDDDTDNGGFGRSFVDLEFNLEEDDIPDHMLMFGKQFEILNKDLNFVLQS</sequence>
<feature type="region of interest" description="Disordered" evidence="1">
    <location>
        <begin position="91"/>
        <end position="142"/>
    </location>
</feature>
<reference evidence="2" key="1">
    <citation type="submission" date="2023-04" db="EMBL/GenBank/DDBJ databases">
        <authorList>
            <person name="Vijverberg K."/>
            <person name="Xiong W."/>
            <person name="Schranz E."/>
        </authorList>
    </citation>
    <scope>NUCLEOTIDE SEQUENCE</scope>
</reference>
<evidence type="ECO:0000313" key="2">
    <source>
        <dbReference type="EMBL" id="CAI9284497.1"/>
    </source>
</evidence>
<dbReference type="Proteomes" id="UP001177003">
    <property type="component" value="Chromosome 5"/>
</dbReference>
<accession>A0AA35Z328</accession>
<evidence type="ECO:0000313" key="3">
    <source>
        <dbReference type="Proteomes" id="UP001177003"/>
    </source>
</evidence>
<name>A0AA35Z328_LACSI</name>
<dbReference type="AlphaFoldDB" id="A0AA35Z328"/>
<keyword evidence="3" id="KW-1185">Reference proteome</keyword>
<organism evidence="2 3">
    <name type="scientific">Lactuca saligna</name>
    <name type="common">Willowleaf lettuce</name>
    <dbReference type="NCBI Taxonomy" id="75948"/>
    <lineage>
        <taxon>Eukaryota</taxon>
        <taxon>Viridiplantae</taxon>
        <taxon>Streptophyta</taxon>
        <taxon>Embryophyta</taxon>
        <taxon>Tracheophyta</taxon>
        <taxon>Spermatophyta</taxon>
        <taxon>Magnoliopsida</taxon>
        <taxon>eudicotyledons</taxon>
        <taxon>Gunneridae</taxon>
        <taxon>Pentapetalae</taxon>
        <taxon>asterids</taxon>
        <taxon>campanulids</taxon>
        <taxon>Asterales</taxon>
        <taxon>Asteraceae</taxon>
        <taxon>Cichorioideae</taxon>
        <taxon>Cichorieae</taxon>
        <taxon>Lactucinae</taxon>
        <taxon>Lactuca</taxon>
    </lineage>
</organism>
<dbReference type="EMBL" id="OX465081">
    <property type="protein sequence ID" value="CAI9284497.1"/>
    <property type="molecule type" value="Genomic_DNA"/>
</dbReference>
<evidence type="ECO:0000256" key="1">
    <source>
        <dbReference type="SAM" id="MobiDB-lite"/>
    </source>
</evidence>